<dbReference type="Proteomes" id="UP000052982">
    <property type="component" value="Unassembled WGS sequence"/>
</dbReference>
<dbReference type="GO" id="GO:0005506">
    <property type="term" value="F:iron ion binding"/>
    <property type="evidence" value="ECO:0007669"/>
    <property type="project" value="InterPro"/>
</dbReference>
<dbReference type="PANTHER" id="PTHR11908">
    <property type="entry name" value="XANTHINE DEHYDROGENASE"/>
    <property type="match status" value="1"/>
</dbReference>
<proteinExistence type="predicted"/>
<protein>
    <recommendedName>
        <fullName evidence="2">Aldehyde oxidase/xanthine dehydrogenase first molybdopterin binding domain-containing protein</fullName>
    </recommendedName>
</protein>
<dbReference type="InterPro" id="IPR037165">
    <property type="entry name" value="AldOxase/xan_DH_Mopterin-bd_sf"/>
</dbReference>
<organism evidence="3 4">
    <name type="scientific">Streptomyces griseoruber</name>
    <dbReference type="NCBI Taxonomy" id="1943"/>
    <lineage>
        <taxon>Bacteria</taxon>
        <taxon>Bacillati</taxon>
        <taxon>Actinomycetota</taxon>
        <taxon>Actinomycetes</taxon>
        <taxon>Kitasatosporales</taxon>
        <taxon>Streptomycetaceae</taxon>
        <taxon>Streptomyces</taxon>
    </lineage>
</organism>
<sequence>MQGAVSTLAGELGIPPDHIRVFSPFVGGSFGSLGRTWVHSVIAAMAARMVERPVELVVTRRQLYFGVGCRPAYEYGLRLGSDRRGRLTASAHEVRAETSRYETYTEAHTNWEG</sequence>
<gene>
    <name evidence="3" type="ORF">AQJ64_17420</name>
</gene>
<keyword evidence="4" id="KW-1185">Reference proteome</keyword>
<dbReference type="PANTHER" id="PTHR11908:SF132">
    <property type="entry name" value="ALDEHYDE OXIDASE 1-RELATED"/>
    <property type="match status" value="1"/>
</dbReference>
<dbReference type="SUPFAM" id="SSF56003">
    <property type="entry name" value="Molybdenum cofactor-binding domain"/>
    <property type="match status" value="1"/>
</dbReference>
<evidence type="ECO:0000256" key="1">
    <source>
        <dbReference type="ARBA" id="ARBA00022505"/>
    </source>
</evidence>
<comment type="caution">
    <text evidence="3">The sequence shown here is derived from an EMBL/GenBank/DDBJ whole genome shotgun (WGS) entry which is preliminary data.</text>
</comment>
<dbReference type="GO" id="GO:0016491">
    <property type="term" value="F:oxidoreductase activity"/>
    <property type="evidence" value="ECO:0007669"/>
    <property type="project" value="InterPro"/>
</dbReference>
<accession>A0A101SZY5</accession>
<reference evidence="3 4" key="1">
    <citation type="submission" date="2015-10" db="EMBL/GenBank/DDBJ databases">
        <title>Draft genome sequence of Streptomyces griseoruber DSM 40281, type strain for the species Streptomyces griseoruber.</title>
        <authorList>
            <person name="Ruckert C."/>
            <person name="Winkler A."/>
            <person name="Kalinowski J."/>
            <person name="Kampfer P."/>
            <person name="Glaeser S."/>
        </authorList>
    </citation>
    <scope>NUCLEOTIDE SEQUENCE [LARGE SCALE GENOMIC DNA]</scope>
    <source>
        <strain evidence="3 4">DSM 40281</strain>
    </source>
</reference>
<feature type="domain" description="Aldehyde oxidase/xanthine dehydrogenase first molybdopterin binding" evidence="2">
    <location>
        <begin position="7"/>
        <end position="108"/>
    </location>
</feature>
<dbReference type="InterPro" id="IPR016208">
    <property type="entry name" value="Ald_Oxase/xanthine_DH-like"/>
</dbReference>
<name>A0A101SZY5_9ACTN</name>
<evidence type="ECO:0000259" key="2">
    <source>
        <dbReference type="Pfam" id="PF02738"/>
    </source>
</evidence>
<dbReference type="EMBL" id="LMWW01000025">
    <property type="protein sequence ID" value="KUN83252.1"/>
    <property type="molecule type" value="Genomic_DNA"/>
</dbReference>
<evidence type="ECO:0000313" key="4">
    <source>
        <dbReference type="Proteomes" id="UP000052982"/>
    </source>
</evidence>
<dbReference type="Pfam" id="PF02738">
    <property type="entry name" value="MoCoBD_1"/>
    <property type="match status" value="1"/>
</dbReference>
<dbReference type="AlphaFoldDB" id="A0A101SZY5"/>
<dbReference type="InterPro" id="IPR008274">
    <property type="entry name" value="AldOxase/xan_DH_MoCoBD1"/>
</dbReference>
<evidence type="ECO:0000313" key="3">
    <source>
        <dbReference type="EMBL" id="KUN83252.1"/>
    </source>
</evidence>
<dbReference type="Gene3D" id="3.30.365.10">
    <property type="entry name" value="Aldehyde oxidase/xanthine dehydrogenase, molybdopterin binding domain"/>
    <property type="match status" value="2"/>
</dbReference>
<keyword evidence="1" id="KW-0500">Molybdenum</keyword>
<dbReference type="STRING" id="1943.AQJ64_17420"/>